<reference evidence="1 2" key="1">
    <citation type="submission" date="2024-01" db="EMBL/GenBank/DDBJ databases">
        <title>The genomes of 5 underutilized Papilionoideae crops provide insights into root nodulation and disease resistanc.</title>
        <authorList>
            <person name="Jiang F."/>
        </authorList>
    </citation>
    <scope>NUCLEOTIDE SEQUENCE [LARGE SCALE GENOMIC DNA]</scope>
    <source>
        <strain evidence="1">DUOXIRENSHENG_FW03</strain>
        <tissue evidence="1">Leaves</tissue>
    </source>
</reference>
<gene>
    <name evidence="1" type="ORF">VNO78_34409</name>
</gene>
<dbReference type="PANTHER" id="PTHR35317">
    <property type="entry name" value="OS04G0629600 PROTEIN"/>
    <property type="match status" value="1"/>
</dbReference>
<sequence>MLYQAVDEVGFEKIASVSTSKEAWDILAKVYKGADKVKQVHLQTLRSELESIKMKESEGVSDYITCVQIMVNQFNRKGEALTDAQVEGVAVEVEEIVTVVEVAVKKGIMRRKSTHTSKIGLEDILVGEAVRRIIPTSSATSVADMVIMRRIITSISIIIVARWGIFQKSVESRKRWRKQPI</sequence>
<dbReference type="AlphaFoldDB" id="A0AAN9P063"/>
<dbReference type="Proteomes" id="UP001386955">
    <property type="component" value="Unassembled WGS sequence"/>
</dbReference>
<accession>A0AAN9P063</accession>
<evidence type="ECO:0000313" key="2">
    <source>
        <dbReference type="Proteomes" id="UP001386955"/>
    </source>
</evidence>
<keyword evidence="2" id="KW-1185">Reference proteome</keyword>
<evidence type="ECO:0000313" key="1">
    <source>
        <dbReference type="EMBL" id="KAK7379719.1"/>
    </source>
</evidence>
<proteinExistence type="predicted"/>
<dbReference type="EMBL" id="JAYMYS010000017">
    <property type="protein sequence ID" value="KAK7379719.1"/>
    <property type="molecule type" value="Genomic_DNA"/>
</dbReference>
<dbReference type="PANTHER" id="PTHR35317:SF28">
    <property type="entry name" value="ZINC FINGER, CCHC-TYPE, RIBONUCLEASE H-LIKE DOMAIN, GAG-PRE-INTEGRASE DOMAIN PROTEIN-RELATED"/>
    <property type="match status" value="1"/>
</dbReference>
<organism evidence="1 2">
    <name type="scientific">Psophocarpus tetragonolobus</name>
    <name type="common">Winged bean</name>
    <name type="synonym">Dolichos tetragonolobus</name>
    <dbReference type="NCBI Taxonomy" id="3891"/>
    <lineage>
        <taxon>Eukaryota</taxon>
        <taxon>Viridiplantae</taxon>
        <taxon>Streptophyta</taxon>
        <taxon>Embryophyta</taxon>
        <taxon>Tracheophyta</taxon>
        <taxon>Spermatophyta</taxon>
        <taxon>Magnoliopsida</taxon>
        <taxon>eudicotyledons</taxon>
        <taxon>Gunneridae</taxon>
        <taxon>Pentapetalae</taxon>
        <taxon>rosids</taxon>
        <taxon>fabids</taxon>
        <taxon>Fabales</taxon>
        <taxon>Fabaceae</taxon>
        <taxon>Papilionoideae</taxon>
        <taxon>50 kb inversion clade</taxon>
        <taxon>NPAAA clade</taxon>
        <taxon>indigoferoid/millettioid clade</taxon>
        <taxon>Phaseoleae</taxon>
        <taxon>Psophocarpus</taxon>
    </lineage>
</organism>
<protein>
    <submittedName>
        <fullName evidence="1">Uncharacterized protein</fullName>
    </submittedName>
</protein>
<name>A0AAN9P063_PSOTE</name>
<comment type="caution">
    <text evidence="1">The sequence shown here is derived from an EMBL/GenBank/DDBJ whole genome shotgun (WGS) entry which is preliminary data.</text>
</comment>
<dbReference type="Pfam" id="PF14223">
    <property type="entry name" value="Retrotran_gag_2"/>
    <property type="match status" value="1"/>
</dbReference>